<feature type="coiled-coil region" evidence="4">
    <location>
        <begin position="115"/>
        <end position="146"/>
    </location>
</feature>
<evidence type="ECO:0000256" key="4">
    <source>
        <dbReference type="SAM" id="Coils"/>
    </source>
</evidence>
<dbReference type="PANTHER" id="PTHR20982:SF3">
    <property type="entry name" value="MITOCHONDRIAL RIBOSOME RECYCLING FACTOR PSEUDO 1"/>
    <property type="match status" value="1"/>
</dbReference>
<dbReference type="InterPro" id="IPR023584">
    <property type="entry name" value="Ribosome_recyc_fac_dom"/>
</dbReference>
<dbReference type="GO" id="GO:0005737">
    <property type="term" value="C:cytoplasm"/>
    <property type="evidence" value="ECO:0007669"/>
    <property type="project" value="UniProtKB-SubCell"/>
</dbReference>
<keyword evidence="2 3" id="KW-0648">Protein biosynthesis</keyword>
<organism evidence="6 7">
    <name type="scientific">Candidatus Zambryskibacteria bacterium CG10_big_fil_rev_8_21_14_0_10_42_12</name>
    <dbReference type="NCBI Taxonomy" id="1975115"/>
    <lineage>
        <taxon>Bacteria</taxon>
        <taxon>Candidatus Zambryskiibacteriota</taxon>
    </lineage>
</organism>
<dbReference type="SUPFAM" id="SSF55194">
    <property type="entry name" value="Ribosome recycling factor, RRF"/>
    <property type="match status" value="1"/>
</dbReference>
<evidence type="ECO:0000256" key="2">
    <source>
        <dbReference type="ARBA" id="ARBA00022917"/>
    </source>
</evidence>
<sequence>MQNMYDFKPFQKSIADIKEWLRAEFGTVRTGRANPAVLDRVQIEAYGSRMSIKELATVSVEDARTIRVAPWDNSQIKAIEKAITEAELGLSIVTDEKGLRLIFPELTGERRDQLVKVVKDKHEDARVRLKNERQKVVDDIEKKEKTGDLSEDDKFRLKDEVQKMIDAAHADFERMFEEKEKDIKTV</sequence>
<gene>
    <name evidence="3" type="primary">frr</name>
    <name evidence="6" type="ORF">COV34_02365</name>
</gene>
<dbReference type="AlphaFoldDB" id="A0A2H0QUF4"/>
<dbReference type="InterPro" id="IPR036191">
    <property type="entry name" value="RRF_sf"/>
</dbReference>
<feature type="domain" description="Ribosome recycling factor" evidence="5">
    <location>
        <begin position="22"/>
        <end position="183"/>
    </location>
</feature>
<keyword evidence="3" id="KW-0963">Cytoplasm</keyword>
<dbReference type="InterPro" id="IPR002661">
    <property type="entry name" value="Ribosome_recyc_fac"/>
</dbReference>
<dbReference type="CDD" id="cd00520">
    <property type="entry name" value="RRF"/>
    <property type="match status" value="1"/>
</dbReference>
<comment type="similarity">
    <text evidence="1 3">Belongs to the RRF family.</text>
</comment>
<dbReference type="FunFam" id="3.30.1360.40:FF:000001">
    <property type="entry name" value="Ribosome-recycling factor"/>
    <property type="match status" value="1"/>
</dbReference>
<dbReference type="HAMAP" id="MF_00040">
    <property type="entry name" value="RRF"/>
    <property type="match status" value="1"/>
</dbReference>
<name>A0A2H0QUF4_9BACT</name>
<reference evidence="6 7" key="1">
    <citation type="submission" date="2017-09" db="EMBL/GenBank/DDBJ databases">
        <title>Depth-based differentiation of microbial function through sediment-hosted aquifers and enrichment of novel symbionts in the deep terrestrial subsurface.</title>
        <authorList>
            <person name="Probst A.J."/>
            <person name="Ladd B."/>
            <person name="Jarett J.K."/>
            <person name="Geller-Mcgrath D.E."/>
            <person name="Sieber C.M."/>
            <person name="Emerson J.B."/>
            <person name="Anantharaman K."/>
            <person name="Thomas B.C."/>
            <person name="Malmstrom R."/>
            <person name="Stieglmeier M."/>
            <person name="Klingl A."/>
            <person name="Woyke T."/>
            <person name="Ryan C.M."/>
            <person name="Banfield J.F."/>
        </authorList>
    </citation>
    <scope>NUCLEOTIDE SEQUENCE [LARGE SCALE GENOMIC DNA]</scope>
    <source>
        <strain evidence="6">CG10_big_fil_rev_8_21_14_0_10_42_12</strain>
    </source>
</reference>
<evidence type="ECO:0000256" key="3">
    <source>
        <dbReference type="HAMAP-Rule" id="MF_00040"/>
    </source>
</evidence>
<evidence type="ECO:0000256" key="1">
    <source>
        <dbReference type="ARBA" id="ARBA00005912"/>
    </source>
</evidence>
<proteinExistence type="inferred from homology"/>
<evidence type="ECO:0000313" key="7">
    <source>
        <dbReference type="Proteomes" id="UP000231333"/>
    </source>
</evidence>
<dbReference type="EMBL" id="PCXL01000013">
    <property type="protein sequence ID" value="PIR37910.1"/>
    <property type="molecule type" value="Genomic_DNA"/>
</dbReference>
<comment type="function">
    <text evidence="3">Responsible for the release of ribosomes from messenger RNA at the termination of protein biosynthesis. May increase the efficiency of translation by recycling ribosomes from one round of translation to another.</text>
</comment>
<dbReference type="NCBIfam" id="TIGR00496">
    <property type="entry name" value="frr"/>
    <property type="match status" value="1"/>
</dbReference>
<protein>
    <recommendedName>
        <fullName evidence="3">Ribosome-recycling factor</fullName>
        <shortName evidence="3">RRF</shortName>
    </recommendedName>
    <alternativeName>
        <fullName evidence="3">Ribosome-releasing factor</fullName>
    </alternativeName>
</protein>
<comment type="subcellular location">
    <subcellularLocation>
        <location evidence="3">Cytoplasm</location>
    </subcellularLocation>
</comment>
<dbReference type="Gene3D" id="3.30.1360.40">
    <property type="match status" value="1"/>
</dbReference>
<evidence type="ECO:0000259" key="5">
    <source>
        <dbReference type="Pfam" id="PF01765"/>
    </source>
</evidence>
<evidence type="ECO:0000313" key="6">
    <source>
        <dbReference type="EMBL" id="PIR37910.1"/>
    </source>
</evidence>
<dbReference type="Pfam" id="PF01765">
    <property type="entry name" value="RRF"/>
    <property type="match status" value="1"/>
</dbReference>
<dbReference type="Proteomes" id="UP000231333">
    <property type="component" value="Unassembled WGS sequence"/>
</dbReference>
<dbReference type="PANTHER" id="PTHR20982">
    <property type="entry name" value="RIBOSOME RECYCLING FACTOR"/>
    <property type="match status" value="1"/>
</dbReference>
<dbReference type="Gene3D" id="1.10.132.20">
    <property type="entry name" value="Ribosome-recycling factor"/>
    <property type="match status" value="1"/>
</dbReference>
<dbReference type="GO" id="GO:0043023">
    <property type="term" value="F:ribosomal large subunit binding"/>
    <property type="evidence" value="ECO:0007669"/>
    <property type="project" value="TreeGrafter"/>
</dbReference>
<comment type="caution">
    <text evidence="6">The sequence shown here is derived from an EMBL/GenBank/DDBJ whole genome shotgun (WGS) entry which is preliminary data.</text>
</comment>
<dbReference type="GO" id="GO:0006415">
    <property type="term" value="P:translational termination"/>
    <property type="evidence" value="ECO:0007669"/>
    <property type="project" value="UniProtKB-UniRule"/>
</dbReference>
<accession>A0A2H0QUF4</accession>
<keyword evidence="4" id="KW-0175">Coiled coil</keyword>